<proteinExistence type="predicted"/>
<dbReference type="Proteomes" id="UP000008037">
    <property type="component" value="Chromosome"/>
</dbReference>
<dbReference type="AlphaFoldDB" id="K0IH48"/>
<dbReference type="KEGG" id="nga:Ngar_c12130"/>
<evidence type="ECO:0000313" key="3">
    <source>
        <dbReference type="Proteomes" id="UP000008037"/>
    </source>
</evidence>
<sequence length="232" mass="25655">MYSAFTSLPASLALFSAVLAPAFILSPIFSAPFSMSDVIARRPRNIIYSTLGSLTANQILLQETENSLWQGRPLYQYACAKYGVQAINRYLLPVPKDALRKIDRTTSPAHIGKLKNAIDFIVDTGTPVLAAADGIVTFVRDDSYTGGPSIEYWQDSNFIVIQHANGEYSRYDHLAHKSAKVWIGQLVGAGDIIARVGMTGFTYVPHLHFQVFVFTGSNIWVNFETLSVNDFL</sequence>
<reference evidence="2 3" key="1">
    <citation type="journal article" date="2012" name="Environ. Microbiol.">
        <title>The genome of the ammonia-oxidizing Candidatus Nitrososphaera gargensis: insights into metabolic versatility and environmental adaptations.</title>
        <authorList>
            <person name="Spang A."/>
            <person name="Poehlein A."/>
            <person name="Offre P."/>
            <person name="Zumbragel S."/>
            <person name="Haider S."/>
            <person name="Rychlik N."/>
            <person name="Nowka B."/>
            <person name="Schmeisser C."/>
            <person name="Lebedeva E.V."/>
            <person name="Rattei T."/>
            <person name="Bohm C."/>
            <person name="Schmid M."/>
            <person name="Galushko A."/>
            <person name="Hatzenpichler R."/>
            <person name="Weinmaier T."/>
            <person name="Daniel R."/>
            <person name="Schleper C."/>
            <person name="Spieck E."/>
            <person name="Streit W."/>
            <person name="Wagner M."/>
        </authorList>
    </citation>
    <scope>NUCLEOTIDE SEQUENCE [LARGE SCALE GENOMIC DNA]</scope>
    <source>
        <strain evidence="3">Ga9.2</strain>
    </source>
</reference>
<dbReference type="PANTHER" id="PTHR21666:SF270">
    <property type="entry name" value="MUREIN HYDROLASE ACTIVATOR ENVC"/>
    <property type="match status" value="1"/>
</dbReference>
<dbReference type="InterPro" id="IPR011055">
    <property type="entry name" value="Dup_hybrid_motif"/>
</dbReference>
<evidence type="ECO:0000259" key="1">
    <source>
        <dbReference type="Pfam" id="PF01551"/>
    </source>
</evidence>
<accession>K0IH48</accession>
<dbReference type="InParanoid" id="K0IH48"/>
<dbReference type="BioCyc" id="CNIT1237085:G1324-1211-MONOMER"/>
<keyword evidence="3" id="KW-1185">Reference proteome</keyword>
<evidence type="ECO:0000313" key="2">
    <source>
        <dbReference type="EMBL" id="AFU58153.1"/>
    </source>
</evidence>
<dbReference type="EMBL" id="CP002408">
    <property type="protein sequence ID" value="AFU58153.1"/>
    <property type="molecule type" value="Genomic_DNA"/>
</dbReference>
<name>K0IH48_NITGG</name>
<dbReference type="CDD" id="cd12797">
    <property type="entry name" value="M23_peptidase"/>
    <property type="match status" value="1"/>
</dbReference>
<gene>
    <name evidence="2" type="ordered locus">Ngar_c12130</name>
</gene>
<dbReference type="Pfam" id="PF01551">
    <property type="entry name" value="Peptidase_M23"/>
    <property type="match status" value="1"/>
</dbReference>
<organism evidence="2 3">
    <name type="scientific">Nitrososphaera gargensis (strain Ga9.2)</name>
    <dbReference type="NCBI Taxonomy" id="1237085"/>
    <lineage>
        <taxon>Archaea</taxon>
        <taxon>Nitrososphaerota</taxon>
        <taxon>Nitrososphaeria</taxon>
        <taxon>Nitrososphaerales</taxon>
        <taxon>Nitrososphaeraceae</taxon>
        <taxon>Nitrososphaera</taxon>
    </lineage>
</organism>
<dbReference type="GO" id="GO:0004222">
    <property type="term" value="F:metalloendopeptidase activity"/>
    <property type="evidence" value="ECO:0007669"/>
    <property type="project" value="TreeGrafter"/>
</dbReference>
<feature type="domain" description="M23ase beta-sheet core" evidence="1">
    <location>
        <begin position="115"/>
        <end position="212"/>
    </location>
</feature>
<dbReference type="HOGENOM" id="CLU_1192653_0_0_2"/>
<protein>
    <submittedName>
        <fullName evidence="2">Putative peptidase, M23</fullName>
    </submittedName>
</protein>
<dbReference type="Gene3D" id="2.70.70.10">
    <property type="entry name" value="Glucose Permease (Domain IIA)"/>
    <property type="match status" value="1"/>
</dbReference>
<dbReference type="InterPro" id="IPR016047">
    <property type="entry name" value="M23ase_b-sheet_dom"/>
</dbReference>
<dbReference type="PANTHER" id="PTHR21666">
    <property type="entry name" value="PEPTIDASE-RELATED"/>
    <property type="match status" value="1"/>
</dbReference>
<dbReference type="STRING" id="1237085.Ngar_c12130"/>
<dbReference type="SUPFAM" id="SSF51261">
    <property type="entry name" value="Duplicated hybrid motif"/>
    <property type="match status" value="1"/>
</dbReference>
<dbReference type="InterPro" id="IPR050570">
    <property type="entry name" value="Cell_wall_metabolism_enzyme"/>
</dbReference>